<feature type="binding site" evidence="8">
    <location>
        <position position="105"/>
    </location>
    <ligand>
        <name>Zn(2+)</name>
        <dbReference type="ChEBI" id="CHEBI:29105"/>
    </ligand>
</feature>
<dbReference type="InterPro" id="IPR001765">
    <property type="entry name" value="Carbonic_anhydrase"/>
</dbReference>
<evidence type="ECO:0000313" key="10">
    <source>
        <dbReference type="Proteomes" id="UP000033588"/>
    </source>
</evidence>
<dbReference type="PROSITE" id="PS00704">
    <property type="entry name" value="PROK_CO2_ANHYDRASE_1"/>
    <property type="match status" value="1"/>
</dbReference>
<dbReference type="Proteomes" id="UP000033588">
    <property type="component" value="Unassembled WGS sequence"/>
</dbReference>
<dbReference type="RefSeq" id="WP_046041599.1">
    <property type="nucleotide sequence ID" value="NZ_LACC01000021.1"/>
</dbReference>
<dbReference type="SUPFAM" id="SSF53056">
    <property type="entry name" value="beta-carbonic anhydrase, cab"/>
    <property type="match status" value="1"/>
</dbReference>
<evidence type="ECO:0000256" key="1">
    <source>
        <dbReference type="ARBA" id="ARBA00006217"/>
    </source>
</evidence>
<dbReference type="InterPro" id="IPR015892">
    <property type="entry name" value="Carbonic_anhydrase_CS"/>
</dbReference>
<dbReference type="FunFam" id="3.40.1050.10:FF:000006">
    <property type="entry name" value="Carbonic anhydrase"/>
    <property type="match status" value="1"/>
</dbReference>
<dbReference type="PANTHER" id="PTHR11002:SF79">
    <property type="entry name" value="CARBONIC ANHYDRASE 2"/>
    <property type="match status" value="1"/>
</dbReference>
<dbReference type="EMBL" id="LACC01000021">
    <property type="protein sequence ID" value="KJZ44486.1"/>
    <property type="molecule type" value="Genomic_DNA"/>
</dbReference>
<comment type="catalytic activity">
    <reaction evidence="7">
        <text>hydrogencarbonate + H(+) = CO2 + H2O</text>
        <dbReference type="Rhea" id="RHEA:10748"/>
        <dbReference type="ChEBI" id="CHEBI:15377"/>
        <dbReference type="ChEBI" id="CHEBI:15378"/>
        <dbReference type="ChEBI" id="CHEBI:16526"/>
        <dbReference type="ChEBI" id="CHEBI:17544"/>
        <dbReference type="EC" id="4.2.1.1"/>
    </reaction>
</comment>
<feature type="binding site" evidence="8">
    <location>
        <position position="156"/>
    </location>
    <ligand>
        <name>Zn(2+)</name>
        <dbReference type="ChEBI" id="CHEBI:29105"/>
    </ligand>
</feature>
<dbReference type="InterPro" id="IPR006311">
    <property type="entry name" value="TAT_signal"/>
</dbReference>
<feature type="binding site" evidence="8">
    <location>
        <position position="103"/>
    </location>
    <ligand>
        <name>Zn(2+)</name>
        <dbReference type="ChEBI" id="CHEBI:29105"/>
    </ligand>
</feature>
<dbReference type="SMART" id="SM00947">
    <property type="entry name" value="Pro_CA"/>
    <property type="match status" value="1"/>
</dbReference>
<dbReference type="AlphaFoldDB" id="A0A0F4TJ58"/>
<comment type="cofactor">
    <cofactor evidence="8">
        <name>Zn(2+)</name>
        <dbReference type="ChEBI" id="CHEBI:29105"/>
    </cofactor>
    <text evidence="8">Binds 1 zinc ion per subunit.</text>
</comment>
<proteinExistence type="inferred from homology"/>
<comment type="caution">
    <text evidence="9">The sequence shown here is derived from an EMBL/GenBank/DDBJ whole genome shotgun (WGS) entry which is preliminary data.</text>
</comment>
<evidence type="ECO:0000256" key="3">
    <source>
        <dbReference type="ARBA" id="ARBA00022723"/>
    </source>
</evidence>
<comment type="function">
    <text evidence="6">Catalyzes the reversible hydration of carbon dioxide to form bicarbonate.</text>
</comment>
<feature type="binding site" evidence="8">
    <location>
        <position position="159"/>
    </location>
    <ligand>
        <name>Zn(2+)</name>
        <dbReference type="ChEBI" id="CHEBI:29105"/>
    </ligand>
</feature>
<dbReference type="GO" id="GO:0004089">
    <property type="term" value="F:carbonate dehydratase activity"/>
    <property type="evidence" value="ECO:0007669"/>
    <property type="project" value="UniProtKB-EC"/>
</dbReference>
<dbReference type="InterPro" id="IPR036874">
    <property type="entry name" value="Carbonic_anhydrase_sf"/>
</dbReference>
<dbReference type="CDD" id="cd03378">
    <property type="entry name" value="beta_CA_cladeC"/>
    <property type="match status" value="1"/>
</dbReference>
<dbReference type="PANTHER" id="PTHR11002">
    <property type="entry name" value="CARBONIC ANHYDRASE"/>
    <property type="match status" value="1"/>
</dbReference>
<evidence type="ECO:0000256" key="5">
    <source>
        <dbReference type="ARBA" id="ARBA00023239"/>
    </source>
</evidence>
<evidence type="ECO:0000256" key="2">
    <source>
        <dbReference type="ARBA" id="ARBA00012925"/>
    </source>
</evidence>
<comment type="similarity">
    <text evidence="1">Belongs to the beta-class carbonic anhydrase family.</text>
</comment>
<protein>
    <recommendedName>
        <fullName evidence="2">carbonic anhydrase</fullName>
        <ecNumber evidence="2">4.2.1.1</ecNumber>
    </recommendedName>
</protein>
<evidence type="ECO:0000256" key="8">
    <source>
        <dbReference type="PIRSR" id="PIRSR601765-1"/>
    </source>
</evidence>
<keyword evidence="4 8" id="KW-0862">Zinc</keyword>
<keyword evidence="5" id="KW-0456">Lyase</keyword>
<dbReference type="GO" id="GO:0008270">
    <property type="term" value="F:zinc ion binding"/>
    <property type="evidence" value="ECO:0007669"/>
    <property type="project" value="InterPro"/>
</dbReference>
<dbReference type="GO" id="GO:0015976">
    <property type="term" value="P:carbon utilization"/>
    <property type="evidence" value="ECO:0007669"/>
    <property type="project" value="InterPro"/>
</dbReference>
<gene>
    <name evidence="9" type="ORF">VC35_16770</name>
</gene>
<name>A0A0F4TJ58_PSEFL</name>
<dbReference type="PATRIC" id="fig|294.132.peg.2521"/>
<dbReference type="PROSITE" id="PS51318">
    <property type="entry name" value="TAT"/>
    <property type="match status" value="1"/>
</dbReference>
<reference evidence="9 10" key="1">
    <citation type="submission" date="2015-03" db="EMBL/GenBank/DDBJ databases">
        <title>Comparative genomics of Pseudomonas insights into diversity of traits involved in vanlence and defense.</title>
        <authorList>
            <person name="Qin Y."/>
        </authorList>
    </citation>
    <scope>NUCLEOTIDE SEQUENCE [LARGE SCALE GENOMIC DNA]</scope>
    <source>
        <strain evidence="9 10">C8</strain>
    </source>
</reference>
<organism evidence="9 10">
    <name type="scientific">Pseudomonas fluorescens</name>
    <dbReference type="NCBI Taxonomy" id="294"/>
    <lineage>
        <taxon>Bacteria</taxon>
        <taxon>Pseudomonadati</taxon>
        <taxon>Pseudomonadota</taxon>
        <taxon>Gammaproteobacteria</taxon>
        <taxon>Pseudomonadales</taxon>
        <taxon>Pseudomonadaceae</taxon>
        <taxon>Pseudomonas</taxon>
    </lineage>
</organism>
<dbReference type="Pfam" id="PF00484">
    <property type="entry name" value="Pro_CA"/>
    <property type="match status" value="1"/>
</dbReference>
<evidence type="ECO:0000313" key="9">
    <source>
        <dbReference type="EMBL" id="KJZ44486.1"/>
    </source>
</evidence>
<dbReference type="OrthoDB" id="9797527at2"/>
<sequence length="250" mass="26124">MCESCDSSSASNTTGRRRFLQLAGLSAGALLLTGTLPGKIIQAAEKASAPPKPQNVISSDMALKRLMEGNARYVGGTSTTHDFKAEREALVSGQNPFVAVLSCSDSRIAPEYAFDTARGDLFSIRVAGNFVTPEGLASLEYGVAVLGAPLILVLGHESCGAIEAGIKAVKDQTIFPGHIPKLTDALKSAVEAVLKQPGNLMENATVQNVKNSVNSLKQASPLLTDAQSKGMLKIVGGIYRLASGKVELIV</sequence>
<evidence type="ECO:0000256" key="7">
    <source>
        <dbReference type="ARBA" id="ARBA00048348"/>
    </source>
</evidence>
<dbReference type="Gene3D" id="3.40.1050.10">
    <property type="entry name" value="Carbonic anhydrase"/>
    <property type="match status" value="1"/>
</dbReference>
<evidence type="ECO:0000256" key="6">
    <source>
        <dbReference type="ARBA" id="ARBA00024993"/>
    </source>
</evidence>
<accession>A0A0F4TJ58</accession>
<evidence type="ECO:0000256" key="4">
    <source>
        <dbReference type="ARBA" id="ARBA00022833"/>
    </source>
</evidence>
<keyword evidence="3 8" id="KW-0479">Metal-binding</keyword>
<dbReference type="EC" id="4.2.1.1" evidence="2"/>